<evidence type="ECO:0000259" key="3">
    <source>
        <dbReference type="Pfam" id="PF02470"/>
    </source>
</evidence>
<dbReference type="STRING" id="83771.SAMN02910357_02496"/>
<reference evidence="5" key="1">
    <citation type="submission" date="2017-02" db="EMBL/GenBank/DDBJ databases">
        <authorList>
            <person name="Varghese N."/>
            <person name="Submissions S."/>
        </authorList>
    </citation>
    <scope>NUCLEOTIDE SEQUENCE [LARGE SCALE GENOMIC DNA]</scope>
    <source>
        <strain evidence="5">DSM 3072</strain>
    </source>
</reference>
<feature type="domain" description="Mce/MlaD" evidence="3">
    <location>
        <begin position="40"/>
        <end position="117"/>
    </location>
</feature>
<keyword evidence="2" id="KW-0472">Membrane</keyword>
<dbReference type="GO" id="GO:0005543">
    <property type="term" value="F:phospholipid binding"/>
    <property type="evidence" value="ECO:0007669"/>
    <property type="project" value="TreeGrafter"/>
</dbReference>
<dbReference type="NCBIfam" id="TIGR04430">
    <property type="entry name" value="OM_asym_MlaD"/>
    <property type="match status" value="1"/>
</dbReference>
<keyword evidence="2" id="KW-0812">Transmembrane</keyword>
<dbReference type="PROSITE" id="PS51257">
    <property type="entry name" value="PROKAR_LIPOPROTEIN"/>
    <property type="match status" value="1"/>
</dbReference>
<dbReference type="InterPro" id="IPR003399">
    <property type="entry name" value="Mce/MlaD"/>
</dbReference>
<accession>A0A1T4V346</accession>
<feature type="region of interest" description="Disordered" evidence="1">
    <location>
        <begin position="155"/>
        <end position="175"/>
    </location>
</feature>
<dbReference type="GO" id="GO:0005548">
    <property type="term" value="F:phospholipid transporter activity"/>
    <property type="evidence" value="ECO:0007669"/>
    <property type="project" value="TreeGrafter"/>
</dbReference>
<dbReference type="InterPro" id="IPR030970">
    <property type="entry name" value="ABC_MlaD"/>
</dbReference>
<name>A0A1T4V346_9GAMM</name>
<organism evidence="4 5">
    <name type="scientific">Succinivibrio dextrinosolvens DSM 3072</name>
    <dbReference type="NCBI Taxonomy" id="1123324"/>
    <lineage>
        <taxon>Bacteria</taxon>
        <taxon>Pseudomonadati</taxon>
        <taxon>Pseudomonadota</taxon>
        <taxon>Gammaproteobacteria</taxon>
        <taxon>Aeromonadales</taxon>
        <taxon>Succinivibrionaceae</taxon>
        <taxon>Succinivibrio</taxon>
    </lineage>
</organism>
<dbReference type="InterPro" id="IPR052336">
    <property type="entry name" value="MlaD_Phospholipid_Transporter"/>
</dbReference>
<dbReference type="PANTHER" id="PTHR33371:SF4">
    <property type="entry name" value="INTERMEMBRANE PHOSPHOLIPID TRANSPORT SYSTEM BINDING PROTEIN MLAD"/>
    <property type="match status" value="1"/>
</dbReference>
<gene>
    <name evidence="4" type="ORF">SAMN02745213_00669</name>
</gene>
<sequence>MKYLKTEIMVGIFMLLGIIAACVLALQVAGLVLNSKAELYTVYAKFENIGSLRLRAPVRIGGVAIGRVTAINLDNDSLTPVVSIGIEKKFDKISSESKASIQTSGIIGEQYIAITPGFYDEDLGTTYLKDGDSIADTGSAVILEDLISKFVFNSSQDSSKADESAKSSDTELTKE</sequence>
<protein>
    <submittedName>
        <fullName evidence="4">Phospholipid/cholesterol/gamma-HCH transport system substrate-binding protein</fullName>
    </submittedName>
</protein>
<proteinExistence type="predicted"/>
<keyword evidence="2" id="KW-1133">Transmembrane helix</keyword>
<evidence type="ECO:0000256" key="1">
    <source>
        <dbReference type="SAM" id="MobiDB-lite"/>
    </source>
</evidence>
<dbReference type="AlphaFoldDB" id="A0A1T4V346"/>
<evidence type="ECO:0000313" key="4">
    <source>
        <dbReference type="EMBL" id="SKA59362.1"/>
    </source>
</evidence>
<dbReference type="PANTHER" id="PTHR33371">
    <property type="entry name" value="INTERMEMBRANE PHOSPHOLIPID TRANSPORT SYSTEM BINDING PROTEIN MLAD-RELATED"/>
    <property type="match status" value="1"/>
</dbReference>
<feature type="compositionally biased region" description="Basic and acidic residues" evidence="1">
    <location>
        <begin position="159"/>
        <end position="175"/>
    </location>
</feature>
<evidence type="ECO:0000256" key="2">
    <source>
        <dbReference type="SAM" id="Phobius"/>
    </source>
</evidence>
<keyword evidence="5" id="KW-1185">Reference proteome</keyword>
<dbReference type="Proteomes" id="UP000242432">
    <property type="component" value="Unassembled WGS sequence"/>
</dbReference>
<dbReference type="EMBL" id="FUXX01000007">
    <property type="protein sequence ID" value="SKA59362.1"/>
    <property type="molecule type" value="Genomic_DNA"/>
</dbReference>
<evidence type="ECO:0000313" key="5">
    <source>
        <dbReference type="Proteomes" id="UP000242432"/>
    </source>
</evidence>
<feature type="transmembrane region" description="Helical" evidence="2">
    <location>
        <begin position="12"/>
        <end position="33"/>
    </location>
</feature>
<dbReference type="RefSeq" id="WP_031490881.1">
    <property type="nucleotide sequence ID" value="NZ_FUXX01000007.1"/>
</dbReference>
<dbReference type="Pfam" id="PF02470">
    <property type="entry name" value="MlaD"/>
    <property type="match status" value="1"/>
</dbReference>